<dbReference type="InterPro" id="IPR034581">
    <property type="entry name" value="PTAC12"/>
</dbReference>
<name>I3SQY4_MEDTR</name>
<dbReference type="PANTHER" id="PTHR35720:SF1">
    <property type="entry name" value="PROTEIN PLASTID TRANSCRIPTIONALLY ACTIVE 12, CHLOROPLASTIC"/>
    <property type="match status" value="1"/>
</dbReference>
<accession>I3SQY4</accession>
<evidence type="ECO:0000256" key="1">
    <source>
        <dbReference type="SAM" id="MobiDB-lite"/>
    </source>
</evidence>
<dbReference type="GO" id="GO:0090228">
    <property type="term" value="P:positive regulation of red or far-red light signaling pathway"/>
    <property type="evidence" value="ECO:0007669"/>
    <property type="project" value="InterPro"/>
</dbReference>
<protein>
    <submittedName>
        <fullName evidence="2">Uncharacterized protein</fullName>
    </submittedName>
</protein>
<dbReference type="AlphaFoldDB" id="I3SQY4"/>
<dbReference type="GO" id="GO:0009416">
    <property type="term" value="P:response to light stimulus"/>
    <property type="evidence" value="ECO:0007669"/>
    <property type="project" value="InterPro"/>
</dbReference>
<dbReference type="GO" id="GO:0005634">
    <property type="term" value="C:nucleus"/>
    <property type="evidence" value="ECO:0007669"/>
    <property type="project" value="InterPro"/>
</dbReference>
<dbReference type="PANTHER" id="PTHR35720">
    <property type="entry name" value="PROTEIN PLASTID TRANSCRIPTIONALLY ACTIVE 12, CHLOROPLASTIC"/>
    <property type="match status" value="1"/>
</dbReference>
<organism evidence="2">
    <name type="scientific">Medicago truncatula</name>
    <name type="common">Barrel medic</name>
    <name type="synonym">Medicago tribuloides</name>
    <dbReference type="NCBI Taxonomy" id="3880"/>
    <lineage>
        <taxon>Eukaryota</taxon>
        <taxon>Viridiplantae</taxon>
        <taxon>Streptophyta</taxon>
        <taxon>Embryophyta</taxon>
        <taxon>Tracheophyta</taxon>
        <taxon>Spermatophyta</taxon>
        <taxon>Magnoliopsida</taxon>
        <taxon>eudicotyledons</taxon>
        <taxon>Gunneridae</taxon>
        <taxon>Pentapetalae</taxon>
        <taxon>rosids</taxon>
        <taxon>fabids</taxon>
        <taxon>Fabales</taxon>
        <taxon>Fabaceae</taxon>
        <taxon>Papilionoideae</taxon>
        <taxon>50 kb inversion clade</taxon>
        <taxon>NPAAA clade</taxon>
        <taxon>Hologalegina</taxon>
        <taxon>IRL clade</taxon>
        <taxon>Trifolieae</taxon>
        <taxon>Medicago</taxon>
    </lineage>
</organism>
<feature type="compositionally biased region" description="Acidic residues" evidence="1">
    <location>
        <begin position="15"/>
        <end position="51"/>
    </location>
</feature>
<dbReference type="EMBL" id="BT142882">
    <property type="protein sequence ID" value="AFK42676.1"/>
    <property type="molecule type" value="mRNA"/>
</dbReference>
<dbReference type="GO" id="GO:0006355">
    <property type="term" value="P:regulation of DNA-templated transcription"/>
    <property type="evidence" value="ECO:0007669"/>
    <property type="project" value="InterPro"/>
</dbReference>
<dbReference type="GO" id="GO:0009507">
    <property type="term" value="C:chloroplast"/>
    <property type="evidence" value="ECO:0007669"/>
    <property type="project" value="InterPro"/>
</dbReference>
<feature type="region of interest" description="Disordered" evidence="1">
    <location>
        <begin position="1"/>
        <end position="88"/>
    </location>
</feature>
<proteinExistence type="evidence at transcript level"/>
<evidence type="ECO:0000313" key="2">
    <source>
        <dbReference type="EMBL" id="AFK42676.1"/>
    </source>
</evidence>
<sequence length="101" mass="11364">MTDIDEAMAKAVDIGENDDEEDSDVDVEEVVGEGEEEEEVEAEGDEEEDESKIDRNWSVLKTTPQLRKSKPKPKKEGPMTLDEAVGDSENLTDFLLDFEEE</sequence>
<reference evidence="2" key="1">
    <citation type="submission" date="2012-05" db="EMBL/GenBank/DDBJ databases">
        <authorList>
            <person name="Krishnakumar V."/>
            <person name="Cheung F."/>
            <person name="Xiao Y."/>
            <person name="Chan A."/>
            <person name="Moskal W.A."/>
            <person name="Town C.D."/>
        </authorList>
    </citation>
    <scope>NUCLEOTIDE SEQUENCE</scope>
</reference>